<keyword evidence="4" id="KW-1185">Reference proteome</keyword>
<dbReference type="Pfam" id="PF01875">
    <property type="entry name" value="Memo"/>
    <property type="match status" value="1"/>
</dbReference>
<dbReference type="InterPro" id="IPR002737">
    <property type="entry name" value="MEMO1_fam"/>
</dbReference>
<dbReference type="GO" id="GO:0051213">
    <property type="term" value="F:dioxygenase activity"/>
    <property type="evidence" value="ECO:0007669"/>
    <property type="project" value="UniProtKB-KW"/>
</dbReference>
<dbReference type="AlphaFoldDB" id="A0A1V8M4Y5"/>
<proteinExistence type="inferred from homology"/>
<comment type="caution">
    <text evidence="3">The sequence shown here is derived from an EMBL/GenBank/DDBJ whole genome shotgun (WGS) entry which is preliminary data.</text>
</comment>
<sequence length="261" mass="28536">MNNIRQPAVAGLFYPDKPDILKSMISDYLHQVAPVNEAPQAIIVPHAGYIYSGEIAASAYARLQSRRNSIKRVVVLGPSHKVSFAGLALSHAEAFRTPIGDIPVDTEAIASIIHFPFVGYSDQAHLYEHSLEVQLPFLQMTLDAFKLLPIVVGDCPAEQIEQVLELFYGADDTLIVISSDLSHFHDYATAQRLDKETSEKIEHLDYQHLDYGSACGLAPVSGLMALAKKKSLQIATIDLRNSGDTAGDKSRVVGYGAYVIN</sequence>
<keyword evidence="3" id="KW-0560">Oxidoreductase</keyword>
<dbReference type="RefSeq" id="WP_080521206.1">
    <property type="nucleotide sequence ID" value="NZ_LPUF01000001.1"/>
</dbReference>
<reference evidence="3 4" key="1">
    <citation type="submission" date="2015-12" db="EMBL/GenBank/DDBJ databases">
        <authorList>
            <person name="Shamseldin A."/>
            <person name="Moawad H."/>
            <person name="Abd El-Rahim W.M."/>
            <person name="Sadowsky M.J."/>
        </authorList>
    </citation>
    <scope>NUCLEOTIDE SEQUENCE [LARGE SCALE GENOMIC DNA]</scope>
    <source>
        <strain evidence="3 4">WF1</strain>
    </source>
</reference>
<gene>
    <name evidence="3" type="ORF">AU255_01340</name>
</gene>
<dbReference type="Gene3D" id="3.40.830.10">
    <property type="entry name" value="LigB-like"/>
    <property type="match status" value="1"/>
</dbReference>
<dbReference type="OrthoDB" id="9782820at2"/>
<dbReference type="HAMAP" id="MF_00055">
    <property type="entry name" value="MEMO1"/>
    <property type="match status" value="1"/>
</dbReference>
<evidence type="ECO:0000313" key="3">
    <source>
        <dbReference type="EMBL" id="OQK16578.1"/>
    </source>
</evidence>
<dbReference type="NCBIfam" id="TIGR04336">
    <property type="entry name" value="AmmeMemoSam_B"/>
    <property type="match status" value="1"/>
</dbReference>
<evidence type="ECO:0000256" key="1">
    <source>
        <dbReference type="ARBA" id="ARBA00006315"/>
    </source>
</evidence>
<evidence type="ECO:0000256" key="2">
    <source>
        <dbReference type="HAMAP-Rule" id="MF_00055"/>
    </source>
</evidence>
<keyword evidence="3" id="KW-0223">Dioxygenase</keyword>
<dbReference type="PANTHER" id="PTHR11060:SF0">
    <property type="entry name" value="PROTEIN MEMO1"/>
    <property type="match status" value="1"/>
</dbReference>
<comment type="similarity">
    <text evidence="1 2">Belongs to the MEMO1 family.</text>
</comment>
<accession>A0A1V8M4Y5</accession>
<organism evidence="3 4">
    <name type="scientific">Methyloprofundus sedimenti</name>
    <dbReference type="NCBI Taxonomy" id="1420851"/>
    <lineage>
        <taxon>Bacteria</taxon>
        <taxon>Pseudomonadati</taxon>
        <taxon>Pseudomonadota</taxon>
        <taxon>Gammaproteobacteria</taxon>
        <taxon>Methylococcales</taxon>
        <taxon>Methylococcaceae</taxon>
        <taxon>Methyloprofundus</taxon>
    </lineage>
</organism>
<dbReference type="PANTHER" id="PTHR11060">
    <property type="entry name" value="PROTEIN MEMO1"/>
    <property type="match status" value="1"/>
</dbReference>
<dbReference type="EMBL" id="LPUF01000001">
    <property type="protein sequence ID" value="OQK16578.1"/>
    <property type="molecule type" value="Genomic_DNA"/>
</dbReference>
<protein>
    <recommendedName>
        <fullName evidence="2">MEMO1 family protein AU255_01340</fullName>
    </recommendedName>
</protein>
<name>A0A1V8M4Y5_9GAMM</name>
<dbReference type="Proteomes" id="UP000191980">
    <property type="component" value="Unassembled WGS sequence"/>
</dbReference>
<dbReference type="CDD" id="cd07361">
    <property type="entry name" value="MEMO_like"/>
    <property type="match status" value="1"/>
</dbReference>
<dbReference type="STRING" id="1420851.AU255_01340"/>
<evidence type="ECO:0000313" key="4">
    <source>
        <dbReference type="Proteomes" id="UP000191980"/>
    </source>
</evidence>